<dbReference type="AlphaFoldDB" id="A0AAF0JB77"/>
<dbReference type="EMBL" id="CP119961">
    <property type="protein sequence ID" value="WFD39599.1"/>
    <property type="molecule type" value="Genomic_DNA"/>
</dbReference>
<evidence type="ECO:0000313" key="2">
    <source>
        <dbReference type="EMBL" id="WFD39599.1"/>
    </source>
</evidence>
<accession>A0AAF0JB77</accession>
<reference evidence="2" key="1">
    <citation type="submission" date="2023-03" db="EMBL/GenBank/DDBJ databases">
        <title>Mating type loci evolution in Malassezia.</title>
        <authorList>
            <person name="Coelho M.A."/>
        </authorList>
    </citation>
    <scope>NUCLEOTIDE SEQUENCE</scope>
    <source>
        <strain evidence="2">CBS 9431</strain>
    </source>
</reference>
<dbReference type="RefSeq" id="XP_060122496.1">
    <property type="nucleotide sequence ID" value="XM_060266513.1"/>
</dbReference>
<name>A0AAF0JB77_9BASI</name>
<dbReference type="PANTHER" id="PTHR40635:SF1">
    <property type="match status" value="1"/>
</dbReference>
<feature type="region of interest" description="Disordered" evidence="1">
    <location>
        <begin position="224"/>
        <end position="258"/>
    </location>
</feature>
<feature type="compositionally biased region" description="Basic and acidic residues" evidence="1">
    <location>
        <begin position="237"/>
        <end position="247"/>
    </location>
</feature>
<sequence>MQFGVRNVCYLRISAHTILTTVLYLDQRHVRWLNENPELWQRAVTELLRPRMRTLLAHPLPGADRAELCEADTFKLLFYFQEMDHTHGVLLKSKSLQFPGRAVPLDEADAPSNAAVPPRSDANPIVVKEEPLDDGAPLFIPESDEEHEEHEEHEEPSSDEDVKIKPKVKVSYAGFTIFGKEFVCVLEPTAAVLAADPALFHVEDDGTSGEERRQLQSRARVVWDAPAAGPARSQRQYGREERREDTPLFRGMTPADEL</sequence>
<dbReference type="Proteomes" id="UP001217754">
    <property type="component" value="Chromosome 4"/>
</dbReference>
<organism evidence="2 3">
    <name type="scientific">Malassezia japonica</name>
    <dbReference type="NCBI Taxonomy" id="223818"/>
    <lineage>
        <taxon>Eukaryota</taxon>
        <taxon>Fungi</taxon>
        <taxon>Dikarya</taxon>
        <taxon>Basidiomycota</taxon>
        <taxon>Ustilaginomycotina</taxon>
        <taxon>Malasseziomycetes</taxon>
        <taxon>Malasseziales</taxon>
        <taxon>Malasseziaceae</taxon>
        <taxon>Malassezia</taxon>
    </lineage>
</organism>
<feature type="region of interest" description="Disordered" evidence="1">
    <location>
        <begin position="133"/>
        <end position="162"/>
    </location>
</feature>
<feature type="compositionally biased region" description="Acidic residues" evidence="1">
    <location>
        <begin position="142"/>
        <end position="152"/>
    </location>
</feature>
<evidence type="ECO:0000256" key="1">
    <source>
        <dbReference type="SAM" id="MobiDB-lite"/>
    </source>
</evidence>
<gene>
    <name evidence="2" type="ORF">MJAP1_002579</name>
</gene>
<evidence type="ECO:0000313" key="3">
    <source>
        <dbReference type="Proteomes" id="UP001217754"/>
    </source>
</evidence>
<dbReference type="PANTHER" id="PTHR40635">
    <property type="match status" value="1"/>
</dbReference>
<feature type="compositionally biased region" description="Basic and acidic residues" evidence="1">
    <location>
        <begin position="153"/>
        <end position="162"/>
    </location>
</feature>
<keyword evidence="3" id="KW-1185">Reference proteome</keyword>
<dbReference type="GeneID" id="85226230"/>
<proteinExistence type="predicted"/>
<protein>
    <submittedName>
        <fullName evidence="2">Uncharacterized protein</fullName>
    </submittedName>
</protein>